<comment type="caution">
    <text evidence="1">The sequence shown here is derived from an EMBL/GenBank/DDBJ whole genome shotgun (WGS) entry which is preliminary data.</text>
</comment>
<protein>
    <submittedName>
        <fullName evidence="1">Molybdopterin-dependent oxidoreductase</fullName>
    </submittedName>
</protein>
<dbReference type="EMBL" id="SIXH01000522">
    <property type="protein sequence ID" value="TBO55399.1"/>
    <property type="molecule type" value="Genomic_DNA"/>
</dbReference>
<reference evidence="1 2" key="1">
    <citation type="submission" date="2019-02" db="EMBL/GenBank/DDBJ databases">
        <title>Draft Genome Sequence of Streptomyces sp. AM-2504, identified by 16S rRNA comparative analysis as a Streptomyces Kasugaensis strain.</title>
        <authorList>
            <person name="Napolioni V."/>
            <person name="Giuliodori A.M."/>
            <person name="Spurio R."/>
            <person name="Fabbretti A."/>
        </authorList>
    </citation>
    <scope>NUCLEOTIDE SEQUENCE [LARGE SCALE GENOMIC DNA]</scope>
    <source>
        <strain evidence="1 2">AM-2504</strain>
    </source>
</reference>
<dbReference type="InterPro" id="IPR036374">
    <property type="entry name" value="OxRdtase_Mopterin-bd_sf"/>
</dbReference>
<proteinExistence type="predicted"/>
<dbReference type="Proteomes" id="UP000292452">
    <property type="component" value="Unassembled WGS sequence"/>
</dbReference>
<evidence type="ECO:0000313" key="2">
    <source>
        <dbReference type="Proteomes" id="UP000292452"/>
    </source>
</evidence>
<evidence type="ECO:0000313" key="1">
    <source>
        <dbReference type="EMBL" id="TBO55399.1"/>
    </source>
</evidence>
<dbReference type="Gene3D" id="3.90.420.10">
    <property type="entry name" value="Oxidoreductase, molybdopterin-binding domain"/>
    <property type="match status" value="1"/>
</dbReference>
<organism evidence="1 2">
    <name type="scientific">Streptomyces kasugaensis</name>
    <dbReference type="NCBI Taxonomy" id="1946"/>
    <lineage>
        <taxon>Bacteria</taxon>
        <taxon>Bacillati</taxon>
        <taxon>Actinomycetota</taxon>
        <taxon>Actinomycetes</taxon>
        <taxon>Kitasatosporales</taxon>
        <taxon>Streptomycetaceae</taxon>
        <taxon>Streptomyces</taxon>
    </lineage>
</organism>
<dbReference type="AlphaFoldDB" id="A0A4Q9HLZ6"/>
<name>A0A4Q9HLZ6_STRKA</name>
<sequence length="169" mass="17865">MDATVAGADPGAAVPRRLLIGGQVRRPASLTVADLRDRWAQHRARVVFDCATSGPRRHTFEGPLLREVVGDAGPAFDARRRKDRSRFLLSVTGGDGHHAVLAWAEIDADFGAAPVLLAASLDGRGLDTAGSQLVVPTDRCGARYISAITVIWVGTWEAAGECDGGPGER</sequence>
<dbReference type="RefSeq" id="WP_131126030.1">
    <property type="nucleotide sequence ID" value="NZ_SIXH01000522.1"/>
</dbReference>
<dbReference type="SUPFAM" id="SSF56524">
    <property type="entry name" value="Oxidoreductase molybdopterin-binding domain"/>
    <property type="match status" value="1"/>
</dbReference>
<accession>A0A4Q9HLZ6</accession>
<keyword evidence="2" id="KW-1185">Reference proteome</keyword>
<gene>
    <name evidence="1" type="ORF">EYS09_33475</name>
</gene>